<dbReference type="Gene3D" id="3.40.50.720">
    <property type="entry name" value="NAD(P)-binding Rossmann-like Domain"/>
    <property type="match status" value="1"/>
</dbReference>
<dbReference type="EMBL" id="CM016558">
    <property type="protein sequence ID" value="TKW02818.1"/>
    <property type="molecule type" value="Genomic_DNA"/>
</dbReference>
<proteinExistence type="predicted"/>
<protein>
    <submittedName>
        <fullName evidence="4">Uncharacterized protein</fullName>
    </submittedName>
</protein>
<dbReference type="AlphaFoldDB" id="A0A4U6TK03"/>
<name>A0A4U6TK03_SETVI</name>
<keyword evidence="1" id="KW-0479">Metal-binding</keyword>
<evidence type="ECO:0000256" key="2">
    <source>
        <dbReference type="ARBA" id="ARBA00022833"/>
    </source>
</evidence>
<sequence>MNVIERVRGETWNKVPFSTFQTIAKMTVYTWRQMKTIAGSIGEIWEKIKTYFMWGQVNQATEGSLHFSIDTMSGTYPIDHYLSLLKVGGMMVLLSFPSEIKVQAANLNLSSVTGGTKDIEEMINFWAATKIYPEVDMIKQLYRCGPSEAYRPG</sequence>
<dbReference type="PANTHER" id="PTHR42683">
    <property type="entry name" value="ALDEHYDE REDUCTASE"/>
    <property type="match status" value="1"/>
</dbReference>
<organism evidence="4 5">
    <name type="scientific">Setaria viridis</name>
    <name type="common">Green bristlegrass</name>
    <name type="synonym">Setaria italica subsp. viridis</name>
    <dbReference type="NCBI Taxonomy" id="4556"/>
    <lineage>
        <taxon>Eukaryota</taxon>
        <taxon>Viridiplantae</taxon>
        <taxon>Streptophyta</taxon>
        <taxon>Embryophyta</taxon>
        <taxon>Tracheophyta</taxon>
        <taxon>Spermatophyta</taxon>
        <taxon>Magnoliopsida</taxon>
        <taxon>Liliopsida</taxon>
        <taxon>Poales</taxon>
        <taxon>Poaceae</taxon>
        <taxon>PACMAD clade</taxon>
        <taxon>Panicoideae</taxon>
        <taxon>Panicodae</taxon>
        <taxon>Paniceae</taxon>
        <taxon>Cenchrinae</taxon>
        <taxon>Setaria</taxon>
    </lineage>
</organism>
<keyword evidence="3" id="KW-0560">Oxidoreductase</keyword>
<dbReference type="Proteomes" id="UP000298652">
    <property type="component" value="Chromosome 7"/>
</dbReference>
<keyword evidence="2" id="KW-0862">Zinc</keyword>
<dbReference type="GO" id="GO:0016616">
    <property type="term" value="F:oxidoreductase activity, acting on the CH-OH group of donors, NAD or NADP as acceptor"/>
    <property type="evidence" value="ECO:0007669"/>
    <property type="project" value="InterPro"/>
</dbReference>
<evidence type="ECO:0000313" key="4">
    <source>
        <dbReference type="EMBL" id="TKW02818.1"/>
    </source>
</evidence>
<evidence type="ECO:0000313" key="5">
    <source>
        <dbReference type="Proteomes" id="UP000298652"/>
    </source>
</evidence>
<dbReference type="InterPro" id="IPR047109">
    <property type="entry name" value="CAD-like"/>
</dbReference>
<evidence type="ECO:0000256" key="1">
    <source>
        <dbReference type="ARBA" id="ARBA00022723"/>
    </source>
</evidence>
<accession>A0A4U6TK03</accession>
<keyword evidence="5" id="KW-1185">Reference proteome</keyword>
<dbReference type="Gramene" id="TKW02818">
    <property type="protein sequence ID" value="TKW02818"/>
    <property type="gene ID" value="SEVIR_7G038274v2"/>
</dbReference>
<dbReference type="GO" id="GO:0046872">
    <property type="term" value="F:metal ion binding"/>
    <property type="evidence" value="ECO:0007669"/>
    <property type="project" value="UniProtKB-KW"/>
</dbReference>
<reference evidence="4" key="1">
    <citation type="submission" date="2019-03" db="EMBL/GenBank/DDBJ databases">
        <title>WGS assembly of Setaria viridis.</title>
        <authorList>
            <person name="Huang P."/>
            <person name="Jenkins J."/>
            <person name="Grimwood J."/>
            <person name="Barry K."/>
            <person name="Healey A."/>
            <person name="Mamidi S."/>
            <person name="Sreedasyam A."/>
            <person name="Shu S."/>
            <person name="Feldman M."/>
            <person name="Wu J."/>
            <person name="Yu Y."/>
            <person name="Chen C."/>
            <person name="Johnson J."/>
            <person name="Rokhsar D."/>
            <person name="Baxter I."/>
            <person name="Schmutz J."/>
            <person name="Brutnell T."/>
            <person name="Kellogg E."/>
        </authorList>
    </citation>
    <scope>NUCLEOTIDE SEQUENCE [LARGE SCALE GENOMIC DNA]</scope>
</reference>
<gene>
    <name evidence="4" type="ORF">SEVIR_7G038274v2</name>
</gene>
<evidence type="ECO:0000256" key="3">
    <source>
        <dbReference type="ARBA" id="ARBA00023002"/>
    </source>
</evidence>